<feature type="transmembrane region" description="Helical" evidence="1">
    <location>
        <begin position="29"/>
        <end position="47"/>
    </location>
</feature>
<keyword evidence="1" id="KW-0812">Transmembrane</keyword>
<feature type="transmembrane region" description="Helical" evidence="1">
    <location>
        <begin position="7"/>
        <end position="23"/>
    </location>
</feature>
<protein>
    <recommendedName>
        <fullName evidence="4">DUF4405 domain-containing protein</fullName>
    </recommendedName>
</protein>
<dbReference type="AlphaFoldDB" id="A0A0U3CQW4"/>
<evidence type="ECO:0000313" key="3">
    <source>
        <dbReference type="Proteomes" id="UP000067738"/>
    </source>
</evidence>
<feature type="transmembrane region" description="Helical" evidence="1">
    <location>
        <begin position="100"/>
        <end position="122"/>
    </location>
</feature>
<sequence length="196" mass="22501">MNSKKIIVDVLLFILMIIEYSRLYLNSTVHEIIGISLIILIIPHIYLNRKYFKILKKGKYNIKRSFKLTINMGFLVAFLLTCILGILSSQTLGIGSLTAIYLHKIFAYLSVILLGLHLSFNINQLLAKIPYKKILFPIFIIFGIYSLIQVDFWNHITGRYGFSIATGNILINSIYYIGIILMIIALLNLDKLKQKN</sequence>
<name>A0A0U3CQW4_9EURY</name>
<feature type="transmembrane region" description="Helical" evidence="1">
    <location>
        <begin position="173"/>
        <end position="189"/>
    </location>
</feature>
<dbReference type="EMBL" id="CP011266">
    <property type="protein sequence ID" value="ALT68015.1"/>
    <property type="molecule type" value="Genomic_DNA"/>
</dbReference>
<feature type="transmembrane region" description="Helical" evidence="1">
    <location>
        <begin position="68"/>
        <end position="88"/>
    </location>
</feature>
<dbReference type="KEGG" id="mmil:sm9_0207"/>
<dbReference type="GeneID" id="26735188"/>
<evidence type="ECO:0000313" key="2">
    <source>
        <dbReference type="EMBL" id="ALT68015.1"/>
    </source>
</evidence>
<keyword evidence="3" id="KW-1185">Reference proteome</keyword>
<evidence type="ECO:0000256" key="1">
    <source>
        <dbReference type="SAM" id="Phobius"/>
    </source>
</evidence>
<keyword evidence="1" id="KW-1133">Transmembrane helix</keyword>
<keyword evidence="1" id="KW-0472">Membrane</keyword>
<proteinExistence type="predicted"/>
<organism evidence="2 3">
    <name type="scientific">Methanobrevibacter millerae</name>
    <dbReference type="NCBI Taxonomy" id="230361"/>
    <lineage>
        <taxon>Archaea</taxon>
        <taxon>Methanobacteriati</taxon>
        <taxon>Methanobacteriota</taxon>
        <taxon>Methanomada group</taxon>
        <taxon>Methanobacteria</taxon>
        <taxon>Methanobacteriales</taxon>
        <taxon>Methanobacteriaceae</taxon>
        <taxon>Methanobrevibacter</taxon>
    </lineage>
</organism>
<evidence type="ECO:0008006" key="4">
    <source>
        <dbReference type="Google" id="ProtNLM"/>
    </source>
</evidence>
<dbReference type="RefSeq" id="WP_058738373.1">
    <property type="nucleotide sequence ID" value="NZ_CP011266.1"/>
</dbReference>
<gene>
    <name evidence="2" type="ORF">sm9_0207</name>
</gene>
<accession>A0A0U3CQW4</accession>
<dbReference type="PATRIC" id="fig|230361.4.peg.210"/>
<feature type="transmembrane region" description="Helical" evidence="1">
    <location>
        <begin position="134"/>
        <end position="153"/>
    </location>
</feature>
<dbReference type="Proteomes" id="UP000067738">
    <property type="component" value="Chromosome"/>
</dbReference>
<reference evidence="2 3" key="1">
    <citation type="submission" date="2015-04" db="EMBL/GenBank/DDBJ databases">
        <title>The complete genome sequence of the rumen methanogen Methanobrevibacter millerae SM9.</title>
        <authorList>
            <person name="Leahy S.C."/>
            <person name="Kelly W.J."/>
            <person name="Pacheco D.M."/>
            <person name="Li D."/>
            <person name="Altermann E."/>
            <person name="Attwood G.T."/>
        </authorList>
    </citation>
    <scope>NUCLEOTIDE SEQUENCE [LARGE SCALE GENOMIC DNA]</scope>
    <source>
        <strain evidence="2 3">SM9</strain>
    </source>
</reference>